<sequence>MTAYKFTSQRQLRDVLNNVERVQKANIDEYSWGHLNEKKLYKAPYNDTHGRFWKSSKKKKSSVKDKDLIPGLKTISSKHKSDNGSKMKEVLYDFSIGTMGGVPFPSPVKSTTLPKKEKVEEFRKETTDMSRVTEESRVSRSFRKDTASAKSLYSELDDGILVEQMPNQEMMVTPPRQIQNQYLPRKMNPSDPNYDVMQDLTQTLDIDGYLTAKHTFLPSFTTGITKTDQFNKLKEFETVVLRKQDTREQKVLSGMKAVQHLEKRLEEDLEMMNLGGVGPNFHKLQVYSNSFEDLIEETSTFGYMLKCIKSEYDGYITKLLDSQTPQHSRLLRDQVEQMSARGTSRPAELAEAKQRVATLEEAATEGIEENERLRAQVAEEEEWLANAPEPEPPSIPIISHFVDDTPVELADEIEHGKALILEKLDALTELRRKLRLEYVPLTVCTHLEQCIKETQIEVQKLLKQNEYFERSNNEMETELRDSIQDADTSERDARRIWKKVNSLKGLPRVNLSRNEGAVDDSDDEEDDETNVDSASRLRTLRQVVPRRRRAKQTGPLDCLPASLPNG</sequence>
<dbReference type="InterPro" id="IPR032755">
    <property type="entry name" value="TSNAXIP1_N"/>
</dbReference>
<gene>
    <name evidence="5" type="ORF">MAR_016853</name>
</gene>
<evidence type="ECO:0000256" key="3">
    <source>
        <dbReference type="SAM" id="MobiDB-lite"/>
    </source>
</evidence>
<evidence type="ECO:0000259" key="4">
    <source>
        <dbReference type="Pfam" id="PF15739"/>
    </source>
</evidence>
<dbReference type="Proteomes" id="UP001164746">
    <property type="component" value="Chromosome 6"/>
</dbReference>
<dbReference type="Pfam" id="PF15739">
    <property type="entry name" value="TSNAXIP1_N"/>
    <property type="match status" value="1"/>
</dbReference>
<feature type="domain" description="Translin-associated factor X-interacting protein 1 N-terminal" evidence="4">
    <location>
        <begin position="262"/>
        <end position="374"/>
    </location>
</feature>
<feature type="coiled-coil region" evidence="2">
    <location>
        <begin position="458"/>
        <end position="492"/>
    </location>
</feature>
<dbReference type="EMBL" id="CP111017">
    <property type="protein sequence ID" value="WAR06895.1"/>
    <property type="molecule type" value="Genomic_DNA"/>
</dbReference>
<feature type="region of interest" description="Disordered" evidence="3">
    <location>
        <begin position="511"/>
        <end position="566"/>
    </location>
</feature>
<organism evidence="5 6">
    <name type="scientific">Mya arenaria</name>
    <name type="common">Soft-shell clam</name>
    <dbReference type="NCBI Taxonomy" id="6604"/>
    <lineage>
        <taxon>Eukaryota</taxon>
        <taxon>Metazoa</taxon>
        <taxon>Spiralia</taxon>
        <taxon>Lophotrochozoa</taxon>
        <taxon>Mollusca</taxon>
        <taxon>Bivalvia</taxon>
        <taxon>Autobranchia</taxon>
        <taxon>Heteroconchia</taxon>
        <taxon>Euheterodonta</taxon>
        <taxon>Imparidentia</taxon>
        <taxon>Neoheterodontei</taxon>
        <taxon>Myida</taxon>
        <taxon>Myoidea</taxon>
        <taxon>Myidae</taxon>
        <taxon>Mya</taxon>
    </lineage>
</organism>
<dbReference type="PANTHER" id="PTHR34916">
    <property type="entry name" value="GI:13385330"/>
    <property type="match status" value="1"/>
</dbReference>
<protein>
    <submittedName>
        <fullName evidence="5">CF118-like protein</fullName>
    </submittedName>
</protein>
<dbReference type="PANTHER" id="PTHR34916:SF1">
    <property type="entry name" value="GI:13385330"/>
    <property type="match status" value="1"/>
</dbReference>
<evidence type="ECO:0000313" key="6">
    <source>
        <dbReference type="Proteomes" id="UP001164746"/>
    </source>
</evidence>
<keyword evidence="1 2" id="KW-0175">Coiled coil</keyword>
<evidence type="ECO:0000256" key="2">
    <source>
        <dbReference type="SAM" id="Coils"/>
    </source>
</evidence>
<evidence type="ECO:0000313" key="5">
    <source>
        <dbReference type="EMBL" id="WAR06895.1"/>
    </source>
</evidence>
<evidence type="ECO:0000256" key="1">
    <source>
        <dbReference type="ARBA" id="ARBA00023054"/>
    </source>
</evidence>
<proteinExistence type="predicted"/>
<reference evidence="5" key="1">
    <citation type="submission" date="2022-11" db="EMBL/GenBank/DDBJ databases">
        <title>Centuries of genome instability and evolution in soft-shell clam transmissible cancer (bioRxiv).</title>
        <authorList>
            <person name="Hart S.F.M."/>
            <person name="Yonemitsu M.A."/>
            <person name="Giersch R.M."/>
            <person name="Beal B.F."/>
            <person name="Arriagada G."/>
            <person name="Davis B.W."/>
            <person name="Ostrander E.A."/>
            <person name="Goff S.P."/>
            <person name="Metzger M.J."/>
        </authorList>
    </citation>
    <scope>NUCLEOTIDE SEQUENCE</scope>
    <source>
        <strain evidence="5">MELC-2E11</strain>
        <tissue evidence="5">Siphon/mantle</tissue>
    </source>
</reference>
<name>A0ABY7ECY0_MYAAR</name>
<feature type="compositionally biased region" description="Acidic residues" evidence="3">
    <location>
        <begin position="517"/>
        <end position="530"/>
    </location>
</feature>
<feature type="coiled-coil region" evidence="2">
    <location>
        <begin position="349"/>
        <end position="376"/>
    </location>
</feature>
<accession>A0ABY7ECY0</accession>
<keyword evidence="6" id="KW-1185">Reference proteome</keyword>